<name>A0A4R1K1G5_9GAMM</name>
<feature type="domain" description="Lactate/malate dehydrogenase N-terminal" evidence="5">
    <location>
        <begin position="4"/>
        <end position="142"/>
    </location>
</feature>
<dbReference type="Gene3D" id="3.90.110.10">
    <property type="entry name" value="Lactate dehydrogenase/glycoside hydrolase, family 4, C-terminal"/>
    <property type="match status" value="1"/>
</dbReference>
<sequence>MSRHVSIIGCGHVGADVAFSLASQNLADHISLFDKKEEKAFSEMLELKDMSSLIHSHVRFDCNDESQLATTDIIVVAVGPKATEKTDRLNEVFETSQAVAQWVPKIKAAHFDGVVINITNPCDVITAHLAKLLALPQGRVFGTGTSLDSARMRRVVADTLGVATASVDGYVMGEHGESQFVPWSTIRVGGIPFTQWPAASGVDLMALEQQVRHGGWDILAGKGWTSFGIASATARLVDAVFSDAHSVFAVSAFDETLQTQIGQPAIIAAQGVVQPVPVELTDQERQRFADSAAVIKKAFASIA</sequence>
<feature type="binding site" evidence="3">
    <location>
        <begin position="118"/>
        <end position="120"/>
    </location>
    <ligand>
        <name>NAD(+)</name>
        <dbReference type="ChEBI" id="CHEBI:57540"/>
    </ligand>
</feature>
<comment type="similarity">
    <text evidence="4">Belongs to the LDH/MDH superfamily.</text>
</comment>
<keyword evidence="3" id="KW-0520">NAD</keyword>
<dbReference type="GO" id="GO:0004459">
    <property type="term" value="F:L-lactate dehydrogenase (NAD+) activity"/>
    <property type="evidence" value="ECO:0007669"/>
    <property type="project" value="TreeGrafter"/>
</dbReference>
<dbReference type="InterPro" id="IPR001236">
    <property type="entry name" value="Lactate/malate_DH_N"/>
</dbReference>
<dbReference type="Gene3D" id="3.40.50.720">
    <property type="entry name" value="NAD(P)-binding Rossmann-like Domain"/>
    <property type="match status" value="1"/>
</dbReference>
<evidence type="ECO:0000313" key="8">
    <source>
        <dbReference type="Proteomes" id="UP000295565"/>
    </source>
</evidence>
<reference evidence="7 8" key="1">
    <citation type="submission" date="2019-03" db="EMBL/GenBank/DDBJ databases">
        <title>Genomic Encyclopedia of Type Strains, Phase IV (KMG-IV): sequencing the most valuable type-strain genomes for metagenomic binning, comparative biology and taxonomic classification.</title>
        <authorList>
            <person name="Goeker M."/>
        </authorList>
    </citation>
    <scope>NUCLEOTIDE SEQUENCE [LARGE SCALE GENOMIC DNA]</scope>
    <source>
        <strain evidence="7 8">DSM 18577</strain>
    </source>
</reference>
<evidence type="ECO:0000259" key="6">
    <source>
        <dbReference type="Pfam" id="PF02866"/>
    </source>
</evidence>
<evidence type="ECO:0000256" key="2">
    <source>
        <dbReference type="PIRSR" id="PIRSR000102-1"/>
    </source>
</evidence>
<dbReference type="Pfam" id="PF02866">
    <property type="entry name" value="Ldh_1_C"/>
    <property type="match status" value="1"/>
</dbReference>
<dbReference type="EMBL" id="SMGD01000012">
    <property type="protein sequence ID" value="TCK57815.1"/>
    <property type="molecule type" value="Genomic_DNA"/>
</dbReference>
<dbReference type="Proteomes" id="UP000295565">
    <property type="component" value="Unassembled WGS sequence"/>
</dbReference>
<evidence type="ECO:0000256" key="1">
    <source>
        <dbReference type="ARBA" id="ARBA00003966"/>
    </source>
</evidence>
<dbReference type="SUPFAM" id="SSF51735">
    <property type="entry name" value="NAD(P)-binding Rossmann-fold domains"/>
    <property type="match status" value="1"/>
</dbReference>
<keyword evidence="4" id="KW-0560">Oxidoreductase</keyword>
<dbReference type="PRINTS" id="PR00086">
    <property type="entry name" value="LLDHDRGNASE"/>
</dbReference>
<evidence type="ECO:0000259" key="5">
    <source>
        <dbReference type="Pfam" id="PF00056"/>
    </source>
</evidence>
<organism evidence="7 8">
    <name type="scientific">Celerinatantimonas diazotrophica</name>
    <dbReference type="NCBI Taxonomy" id="412034"/>
    <lineage>
        <taxon>Bacteria</taxon>
        <taxon>Pseudomonadati</taxon>
        <taxon>Pseudomonadota</taxon>
        <taxon>Gammaproteobacteria</taxon>
        <taxon>Celerinatantimonadaceae</taxon>
        <taxon>Celerinatantimonas</taxon>
    </lineage>
</organism>
<proteinExistence type="inferred from homology"/>
<dbReference type="PANTHER" id="PTHR43128:SF31">
    <property type="entry name" value="L-LACTATE DEHYDROGENASE"/>
    <property type="match status" value="1"/>
</dbReference>
<dbReference type="PIRSF" id="PIRSF000102">
    <property type="entry name" value="Lac_mal_DH"/>
    <property type="match status" value="1"/>
</dbReference>
<evidence type="ECO:0000256" key="4">
    <source>
        <dbReference type="RuleBase" id="RU003369"/>
    </source>
</evidence>
<dbReference type="GO" id="GO:0006089">
    <property type="term" value="P:lactate metabolic process"/>
    <property type="evidence" value="ECO:0007669"/>
    <property type="project" value="TreeGrafter"/>
</dbReference>
<comment type="function">
    <text evidence="1">Catalyzes the reversible oxidation of malate to oxaloacetate.</text>
</comment>
<evidence type="ECO:0000256" key="3">
    <source>
        <dbReference type="PIRSR" id="PIRSR000102-3"/>
    </source>
</evidence>
<dbReference type="PANTHER" id="PTHR43128">
    <property type="entry name" value="L-2-HYDROXYCARBOXYLATE DEHYDROGENASE (NAD(P)(+))"/>
    <property type="match status" value="1"/>
</dbReference>
<accession>A0A4R1K1G5</accession>
<dbReference type="SUPFAM" id="SSF56327">
    <property type="entry name" value="LDH C-terminal domain-like"/>
    <property type="match status" value="1"/>
</dbReference>
<dbReference type="AlphaFoldDB" id="A0A4R1K1G5"/>
<protein>
    <submittedName>
        <fullName evidence="7">Malate dehydrogenase (NAD)</fullName>
    </submittedName>
</protein>
<dbReference type="OrthoDB" id="9802969at2"/>
<feature type="binding site" evidence="3">
    <location>
        <begin position="9"/>
        <end position="14"/>
    </location>
    <ligand>
        <name>NAD(+)</name>
        <dbReference type="ChEBI" id="CHEBI:57540"/>
    </ligand>
</feature>
<comment type="caution">
    <text evidence="7">The sequence shown here is derived from an EMBL/GenBank/DDBJ whole genome shotgun (WGS) entry which is preliminary data.</text>
</comment>
<dbReference type="RefSeq" id="WP_131912355.1">
    <property type="nucleotide sequence ID" value="NZ_OU594967.1"/>
</dbReference>
<feature type="active site" description="Proton acceptor" evidence="2">
    <location>
        <position position="175"/>
    </location>
</feature>
<feature type="binding site" evidence="3">
    <location>
        <position position="34"/>
    </location>
    <ligand>
        <name>NAD(+)</name>
        <dbReference type="ChEBI" id="CHEBI:57540"/>
    </ligand>
</feature>
<keyword evidence="8" id="KW-1185">Reference proteome</keyword>
<gene>
    <name evidence="7" type="ORF">EV690_1512</name>
</gene>
<dbReference type="InterPro" id="IPR036291">
    <property type="entry name" value="NAD(P)-bd_dom_sf"/>
</dbReference>
<dbReference type="InterPro" id="IPR022383">
    <property type="entry name" value="Lactate/malate_DH_C"/>
</dbReference>
<dbReference type="InterPro" id="IPR015955">
    <property type="entry name" value="Lactate_DH/Glyco_Ohase_4_C"/>
</dbReference>
<feature type="domain" description="Lactate/malate dehydrogenase C-terminal" evidence="6">
    <location>
        <begin position="145"/>
        <end position="299"/>
    </location>
</feature>
<dbReference type="Pfam" id="PF00056">
    <property type="entry name" value="Ldh_1_N"/>
    <property type="match status" value="1"/>
</dbReference>
<dbReference type="InterPro" id="IPR001557">
    <property type="entry name" value="L-lactate/malate_DH"/>
</dbReference>
<evidence type="ECO:0000313" key="7">
    <source>
        <dbReference type="EMBL" id="TCK57815.1"/>
    </source>
</evidence>